<comment type="caution">
    <text evidence="6">The sequence shown here is derived from an EMBL/GenBank/DDBJ whole genome shotgun (WGS) entry which is preliminary data.</text>
</comment>
<dbReference type="InterPro" id="IPR036938">
    <property type="entry name" value="PAP2/HPO_sf"/>
</dbReference>
<dbReference type="EC" id="3.6.1.27" evidence="1"/>
<dbReference type="PANTHER" id="PTHR14969">
    <property type="entry name" value="SPHINGOSINE-1-PHOSPHATE PHOSPHOHYDROLASE"/>
    <property type="match status" value="1"/>
</dbReference>
<dbReference type="Pfam" id="PF01569">
    <property type="entry name" value="PAP2"/>
    <property type="match status" value="1"/>
</dbReference>
<dbReference type="EMBL" id="JAJUBC010000024">
    <property type="protein sequence ID" value="MDD1795057.1"/>
    <property type="molecule type" value="Genomic_DNA"/>
</dbReference>
<reference evidence="6" key="1">
    <citation type="submission" date="2021-12" db="EMBL/GenBank/DDBJ databases">
        <title>Enterovibrio ZSDZ35 sp. nov. and Enterovibrio ZSDZ42 sp. nov., isolated from coastal seawater in Qingdao.</title>
        <authorList>
            <person name="Zhang P."/>
        </authorList>
    </citation>
    <scope>NUCLEOTIDE SEQUENCE</scope>
    <source>
        <strain evidence="6">ZSDZ42</strain>
    </source>
</reference>
<feature type="transmembrane region" description="Helical" evidence="4">
    <location>
        <begin position="50"/>
        <end position="69"/>
    </location>
</feature>
<feature type="transmembrane region" description="Helical" evidence="4">
    <location>
        <begin position="184"/>
        <end position="203"/>
    </location>
</feature>
<dbReference type="SUPFAM" id="SSF48317">
    <property type="entry name" value="Acid phosphatase/Vanadium-dependent haloperoxidase"/>
    <property type="match status" value="1"/>
</dbReference>
<dbReference type="InterPro" id="IPR000326">
    <property type="entry name" value="PAP2/HPO"/>
</dbReference>
<dbReference type="PANTHER" id="PTHR14969:SF54">
    <property type="entry name" value="PHOSPHATIDYLGLYCEROPHOSPHATASE B"/>
    <property type="match status" value="1"/>
</dbReference>
<feature type="transmembrane region" description="Helical" evidence="4">
    <location>
        <begin position="76"/>
        <end position="97"/>
    </location>
</feature>
<evidence type="ECO:0000256" key="4">
    <source>
        <dbReference type="SAM" id="Phobius"/>
    </source>
</evidence>
<evidence type="ECO:0000256" key="1">
    <source>
        <dbReference type="ARBA" id="ARBA00012374"/>
    </source>
</evidence>
<evidence type="ECO:0000256" key="3">
    <source>
        <dbReference type="ARBA" id="ARBA00047594"/>
    </source>
</evidence>
<comment type="catalytic activity">
    <reaction evidence="3">
        <text>di-trans,octa-cis-undecaprenyl diphosphate + H2O = di-trans,octa-cis-undecaprenyl phosphate + phosphate + H(+)</text>
        <dbReference type="Rhea" id="RHEA:28094"/>
        <dbReference type="ChEBI" id="CHEBI:15377"/>
        <dbReference type="ChEBI" id="CHEBI:15378"/>
        <dbReference type="ChEBI" id="CHEBI:43474"/>
        <dbReference type="ChEBI" id="CHEBI:58405"/>
        <dbReference type="ChEBI" id="CHEBI:60392"/>
        <dbReference type="EC" id="3.6.1.27"/>
    </reaction>
</comment>
<feature type="transmembrane region" description="Helical" evidence="4">
    <location>
        <begin position="156"/>
        <end position="177"/>
    </location>
</feature>
<name>A0ABT5R6C8_9GAMM</name>
<feature type="domain" description="Phosphatidic acid phosphatase type 2/haloperoxidase" evidence="5">
    <location>
        <begin position="78"/>
        <end position="227"/>
    </location>
</feature>
<dbReference type="SMART" id="SM00014">
    <property type="entry name" value="acidPPc"/>
    <property type="match status" value="1"/>
</dbReference>
<keyword evidence="7" id="KW-1185">Reference proteome</keyword>
<sequence length="243" mass="26928">MVFQKKYGLICTVLLCLLLSLSAVVSTRFSFVGDVNNTLGAMFSFVSWSAGSKGFLFTTAVLCSIPFFLRWSRPRVLVCLSCFAFVLGASFVTKTVLKSVTKEPRPYTYVLQDLGSVDSAAAFYALSSSERVDVIDTVKERVSDWRLPHWEGETNYSFPSGHTIFAACAAIFWGAILLSEGYRVFAVMLAMWAGLVGMSRLWLGMHWPIDLFGSLVFAAGLCFLVPFFERALTRLGLKKIKLG</sequence>
<keyword evidence="4" id="KW-0812">Transmembrane</keyword>
<evidence type="ECO:0000313" key="6">
    <source>
        <dbReference type="EMBL" id="MDD1795057.1"/>
    </source>
</evidence>
<organism evidence="6 7">
    <name type="scientific">Enterovibrio gelatinilyticus</name>
    <dbReference type="NCBI Taxonomy" id="2899819"/>
    <lineage>
        <taxon>Bacteria</taxon>
        <taxon>Pseudomonadati</taxon>
        <taxon>Pseudomonadota</taxon>
        <taxon>Gammaproteobacteria</taxon>
        <taxon>Vibrionales</taxon>
        <taxon>Vibrionaceae</taxon>
        <taxon>Enterovibrio</taxon>
    </lineage>
</organism>
<accession>A0ABT5R6C8</accession>
<dbReference type="RefSeq" id="WP_274165865.1">
    <property type="nucleotide sequence ID" value="NZ_JAJUBC010000024.1"/>
</dbReference>
<proteinExistence type="predicted"/>
<dbReference type="Gene3D" id="1.20.144.10">
    <property type="entry name" value="Phosphatidic acid phosphatase type 2/haloperoxidase"/>
    <property type="match status" value="1"/>
</dbReference>
<feature type="transmembrane region" description="Helical" evidence="4">
    <location>
        <begin position="209"/>
        <end position="228"/>
    </location>
</feature>
<protein>
    <recommendedName>
        <fullName evidence="1">undecaprenyl-diphosphate phosphatase</fullName>
        <ecNumber evidence="1">3.6.1.27</ecNumber>
    </recommendedName>
    <alternativeName>
        <fullName evidence="2">Undecaprenyl pyrophosphate phosphatase</fullName>
    </alternativeName>
</protein>
<evidence type="ECO:0000313" key="7">
    <source>
        <dbReference type="Proteomes" id="UP001149400"/>
    </source>
</evidence>
<evidence type="ECO:0000256" key="2">
    <source>
        <dbReference type="ARBA" id="ARBA00032707"/>
    </source>
</evidence>
<gene>
    <name evidence="6" type="ORF">LRP50_18170</name>
</gene>
<evidence type="ECO:0000259" key="5">
    <source>
        <dbReference type="SMART" id="SM00014"/>
    </source>
</evidence>
<keyword evidence="4" id="KW-1133">Transmembrane helix</keyword>
<keyword evidence="4" id="KW-0472">Membrane</keyword>
<dbReference type="Proteomes" id="UP001149400">
    <property type="component" value="Unassembled WGS sequence"/>
</dbReference>
<dbReference type="CDD" id="cd01610">
    <property type="entry name" value="PAP2_like"/>
    <property type="match status" value="1"/>
</dbReference>